<keyword evidence="2" id="KW-0732">Signal</keyword>
<dbReference type="PATRIC" id="fig|45634.12.peg.217"/>
<evidence type="ECO:0000256" key="1">
    <source>
        <dbReference type="SAM" id="MobiDB-lite"/>
    </source>
</evidence>
<dbReference type="STRING" id="45634.SCRDD08_00208"/>
<protein>
    <recommendedName>
        <fullName evidence="3">DUF3642 domain-containing protein</fullName>
    </recommendedName>
</protein>
<gene>
    <name evidence="4" type="ORF">SCRDD08_00208</name>
</gene>
<dbReference type="Pfam" id="PF12182">
    <property type="entry name" value="DUF3642"/>
    <property type="match status" value="1"/>
</dbReference>
<proteinExistence type="predicted"/>
<comment type="caution">
    <text evidence="4">The sequence shown here is derived from an EMBL/GenBank/DDBJ whole genome shotgun (WGS) entry which is preliminary data.</text>
</comment>
<organism evidence="4 5">
    <name type="scientific">Streptococcus cristatus</name>
    <dbReference type="NCBI Taxonomy" id="45634"/>
    <lineage>
        <taxon>Bacteria</taxon>
        <taxon>Bacillati</taxon>
        <taxon>Bacillota</taxon>
        <taxon>Bacilli</taxon>
        <taxon>Lactobacillales</taxon>
        <taxon>Streptococcaceae</taxon>
        <taxon>Streptococcus</taxon>
    </lineage>
</organism>
<accession>A0A139N5J9</accession>
<feature type="region of interest" description="Disordered" evidence="1">
    <location>
        <begin position="24"/>
        <end position="107"/>
    </location>
</feature>
<dbReference type="InterPro" id="IPR027279">
    <property type="entry name" value="D_amino_pept/lipop_sf"/>
</dbReference>
<dbReference type="EMBL" id="LQRD01000015">
    <property type="protein sequence ID" value="KXT71021.1"/>
    <property type="molecule type" value="Genomic_DNA"/>
</dbReference>
<evidence type="ECO:0000313" key="5">
    <source>
        <dbReference type="Proteomes" id="UP000070377"/>
    </source>
</evidence>
<evidence type="ECO:0000313" key="4">
    <source>
        <dbReference type="EMBL" id="KXT71021.1"/>
    </source>
</evidence>
<evidence type="ECO:0000256" key="2">
    <source>
        <dbReference type="SAM" id="SignalP"/>
    </source>
</evidence>
<sequence>MKVSKKLVLSALTAMTAFVLVACGNSGQNPSNQAAQSQASSSASQSSETVSSNSKASSNTNNSTSTSSSEASTSSQTAASDLDGTYKATHEGDALTLEVSGNKGTLTKVERDGEQEIEQVQIDPTNQTMIVGDDVKRYRVEGKQLTLEDLSQENDDDDTIVFTKQ</sequence>
<dbReference type="Proteomes" id="UP000070377">
    <property type="component" value="Unassembled WGS sequence"/>
</dbReference>
<feature type="signal peptide" evidence="2">
    <location>
        <begin position="1"/>
        <end position="22"/>
    </location>
</feature>
<dbReference type="NCBIfam" id="NF040528">
    <property type="entry name" value="SP_0198_lipo"/>
    <property type="match status" value="1"/>
</dbReference>
<feature type="chain" id="PRO_5038883023" description="DUF3642 domain-containing protein" evidence="2">
    <location>
        <begin position="23"/>
        <end position="165"/>
    </location>
</feature>
<dbReference type="InterPro" id="IPR020961">
    <property type="entry name" value="DUF3642_lipo"/>
</dbReference>
<feature type="compositionally biased region" description="Low complexity" evidence="1">
    <location>
        <begin position="25"/>
        <end position="80"/>
    </location>
</feature>
<dbReference type="PROSITE" id="PS51257">
    <property type="entry name" value="PROKAR_LIPOPROTEIN"/>
    <property type="match status" value="1"/>
</dbReference>
<dbReference type="RefSeq" id="WP_061422046.1">
    <property type="nucleotide sequence ID" value="NZ_KQ969062.1"/>
</dbReference>
<evidence type="ECO:0000259" key="3">
    <source>
        <dbReference type="Pfam" id="PF12182"/>
    </source>
</evidence>
<name>A0A139N5J9_STRCR</name>
<dbReference type="AlphaFoldDB" id="A0A139N5J9"/>
<feature type="domain" description="DUF3642" evidence="3">
    <location>
        <begin position="80"/>
        <end position="164"/>
    </location>
</feature>
<dbReference type="Gene3D" id="2.40.128.50">
    <property type="match status" value="1"/>
</dbReference>
<reference evidence="4 5" key="1">
    <citation type="submission" date="2016-01" db="EMBL/GenBank/DDBJ databases">
        <title>Highly variable Streptococcus oralis are common among viridans streptococci isolated from primates.</title>
        <authorList>
            <person name="Denapaite D."/>
            <person name="Rieger M."/>
            <person name="Koendgen S."/>
            <person name="Brueckner R."/>
            <person name="Ochigava I."/>
            <person name="Kappeler P."/>
            <person name="Maetz-Rensing K."/>
            <person name="Leendertz F."/>
            <person name="Hakenbeck R."/>
        </authorList>
    </citation>
    <scope>NUCLEOTIDE SEQUENCE [LARGE SCALE GENOMIC DNA]</scope>
    <source>
        <strain evidence="4 5">DD08</strain>
    </source>
</reference>